<dbReference type="Pfam" id="PF00067">
    <property type="entry name" value="p450"/>
    <property type="match status" value="1"/>
</dbReference>
<dbReference type="PANTHER" id="PTHR46300">
    <property type="entry name" value="P450, PUTATIVE (EUROFUNG)-RELATED-RELATED"/>
    <property type="match status" value="1"/>
</dbReference>
<dbReference type="GO" id="GO:0005506">
    <property type="term" value="F:iron ion binding"/>
    <property type="evidence" value="ECO:0007669"/>
    <property type="project" value="InterPro"/>
</dbReference>
<evidence type="ECO:0000256" key="7">
    <source>
        <dbReference type="SAM" id="SignalP"/>
    </source>
</evidence>
<sequence length="678" mass="76272">MAFLSLLLVATVVAVAALIQYVERTKKQRLPEGVTRLPGPKGLPIIGSVHQVPGKNSWMAFHNWGLEYGPIYQVNLAGHNHVWISRDRIAQDLLTKRSANYSERPFIPALEQDNRTSGQYLPLMSRNELWTRQRKMGKQIMDTSARNGFYAYPELESVRLLFELMSEPERYNHALESFIARVTSRLAWGTSTAADELKQRARELLVGVSPTGALGNKLPVLMSLPEKWSAPKAWEARRSRTEKKFFQTMQAEVHEQHSAPKAGSARAPRQSWTSMFLDNKDKWGFPTDLEGAYAVGMHGIAGALTIAAPMQSFCLANTHYPQYQHLLHEEIDRVCGVRMPRFSDMPDMPVLRAFIRETLRWRPPVPTGIPHASVKDDIYDGHFIPAGSIMHPLEWSISRDPEVFTNPDAWNPTRWLKPEFPTYQEPLTQFPTITSYSQFGYGRRICQGMGVTEADLFVGIGCMAWMFSWHAVPETGAATPEVAQVEPLDLQRRDESKVLLPDHVRGRTTGLQTPPAESEISMQLGDISNRSRQGSSDSAICMPRTAAKEVESSLTPPPSPQLQAQTVAEAPTMSLLSEIRSRVTSAFTMITSSSEHKLVSPAKATPPAADPTMDFTTLLIAKPNPFKFELRIRDQAKADDVARQWMDLKMQGEFEDSRVFWKDGNRGDREFGWGEVKN</sequence>
<dbReference type="InterPro" id="IPR001128">
    <property type="entry name" value="Cyt_P450"/>
</dbReference>
<evidence type="ECO:0000256" key="2">
    <source>
        <dbReference type="ARBA" id="ARBA00022723"/>
    </source>
</evidence>
<dbReference type="AlphaFoldDB" id="A0A1V8TMV8"/>
<feature type="chain" id="PRO_5013365777" description="Cytochrome P450" evidence="7">
    <location>
        <begin position="17"/>
        <end position="678"/>
    </location>
</feature>
<evidence type="ECO:0000313" key="8">
    <source>
        <dbReference type="EMBL" id="OQO12700.1"/>
    </source>
</evidence>
<dbReference type="STRING" id="1507870.A0A1V8TMV8"/>
<dbReference type="InterPro" id="IPR050364">
    <property type="entry name" value="Cytochrome_P450_fung"/>
</dbReference>
<keyword evidence="7" id="KW-0732">Signal</keyword>
<keyword evidence="4 5" id="KW-0408">Iron</keyword>
<dbReference type="InParanoid" id="A0A1V8TMV8"/>
<dbReference type="SUPFAM" id="SSF48264">
    <property type="entry name" value="Cytochrome P450"/>
    <property type="match status" value="1"/>
</dbReference>
<feature type="binding site" description="axial binding residue" evidence="5">
    <location>
        <position position="446"/>
    </location>
    <ligand>
        <name>heme</name>
        <dbReference type="ChEBI" id="CHEBI:30413"/>
    </ligand>
    <ligandPart>
        <name>Fe</name>
        <dbReference type="ChEBI" id="CHEBI:18248"/>
    </ligandPart>
</feature>
<dbReference type="PANTHER" id="PTHR46300:SF8">
    <property type="entry name" value="CYTOCHROME P450 2E1"/>
    <property type="match status" value="1"/>
</dbReference>
<evidence type="ECO:0000256" key="3">
    <source>
        <dbReference type="ARBA" id="ARBA00023002"/>
    </source>
</evidence>
<dbReference type="EMBL" id="NAJO01000004">
    <property type="protein sequence ID" value="OQO12700.1"/>
    <property type="molecule type" value="Genomic_DNA"/>
</dbReference>
<dbReference type="Proteomes" id="UP000192596">
    <property type="component" value="Unassembled WGS sequence"/>
</dbReference>
<dbReference type="InterPro" id="IPR002401">
    <property type="entry name" value="Cyt_P450_E_grp-I"/>
</dbReference>
<dbReference type="InterPro" id="IPR036396">
    <property type="entry name" value="Cyt_P450_sf"/>
</dbReference>
<evidence type="ECO:0000256" key="4">
    <source>
        <dbReference type="ARBA" id="ARBA00023004"/>
    </source>
</evidence>
<keyword evidence="5" id="KW-0349">Heme</keyword>
<organism evidence="8 9">
    <name type="scientific">Cryoendolithus antarcticus</name>
    <dbReference type="NCBI Taxonomy" id="1507870"/>
    <lineage>
        <taxon>Eukaryota</taxon>
        <taxon>Fungi</taxon>
        <taxon>Dikarya</taxon>
        <taxon>Ascomycota</taxon>
        <taxon>Pezizomycotina</taxon>
        <taxon>Dothideomycetes</taxon>
        <taxon>Dothideomycetidae</taxon>
        <taxon>Cladosporiales</taxon>
        <taxon>Cladosporiaceae</taxon>
        <taxon>Cryoendolithus</taxon>
    </lineage>
</organism>
<gene>
    <name evidence="8" type="ORF">B0A48_02163</name>
</gene>
<evidence type="ECO:0000313" key="9">
    <source>
        <dbReference type="Proteomes" id="UP000192596"/>
    </source>
</evidence>
<dbReference type="Gene3D" id="1.10.630.10">
    <property type="entry name" value="Cytochrome P450"/>
    <property type="match status" value="1"/>
</dbReference>
<evidence type="ECO:0000256" key="5">
    <source>
        <dbReference type="PIRSR" id="PIRSR602401-1"/>
    </source>
</evidence>
<keyword evidence="3" id="KW-0560">Oxidoreductase</keyword>
<dbReference type="GO" id="GO:0020037">
    <property type="term" value="F:heme binding"/>
    <property type="evidence" value="ECO:0007669"/>
    <property type="project" value="InterPro"/>
</dbReference>
<dbReference type="PRINTS" id="PR00385">
    <property type="entry name" value="P450"/>
</dbReference>
<comment type="similarity">
    <text evidence="1">Belongs to the cytochrome P450 family.</text>
</comment>
<comment type="caution">
    <text evidence="8">The sequence shown here is derived from an EMBL/GenBank/DDBJ whole genome shotgun (WGS) entry which is preliminary data.</text>
</comment>
<keyword evidence="9" id="KW-1185">Reference proteome</keyword>
<comment type="cofactor">
    <cofactor evidence="5">
        <name>heme</name>
        <dbReference type="ChEBI" id="CHEBI:30413"/>
    </cofactor>
</comment>
<reference evidence="9" key="1">
    <citation type="submission" date="2017-03" db="EMBL/GenBank/DDBJ databases">
        <title>Genomes of endolithic fungi from Antarctica.</title>
        <authorList>
            <person name="Coleine C."/>
            <person name="Masonjones S."/>
            <person name="Stajich J.E."/>
        </authorList>
    </citation>
    <scope>NUCLEOTIDE SEQUENCE [LARGE SCALE GENOMIC DNA]</scope>
    <source>
        <strain evidence="9">CCFEE 5527</strain>
    </source>
</reference>
<dbReference type="PRINTS" id="PR00463">
    <property type="entry name" value="EP450I"/>
</dbReference>
<proteinExistence type="inferred from homology"/>
<evidence type="ECO:0000256" key="6">
    <source>
        <dbReference type="SAM" id="MobiDB-lite"/>
    </source>
</evidence>
<accession>A0A1V8TMV8</accession>
<name>A0A1V8TMV8_9PEZI</name>
<dbReference type="OrthoDB" id="1103324at2759"/>
<evidence type="ECO:0000256" key="1">
    <source>
        <dbReference type="ARBA" id="ARBA00010617"/>
    </source>
</evidence>
<evidence type="ECO:0008006" key="10">
    <source>
        <dbReference type="Google" id="ProtNLM"/>
    </source>
</evidence>
<dbReference type="GO" id="GO:0016705">
    <property type="term" value="F:oxidoreductase activity, acting on paired donors, with incorporation or reduction of molecular oxygen"/>
    <property type="evidence" value="ECO:0007669"/>
    <property type="project" value="InterPro"/>
</dbReference>
<feature type="region of interest" description="Disordered" evidence="6">
    <location>
        <begin position="251"/>
        <end position="270"/>
    </location>
</feature>
<keyword evidence="2 5" id="KW-0479">Metal-binding</keyword>
<feature type="signal peptide" evidence="7">
    <location>
        <begin position="1"/>
        <end position="16"/>
    </location>
</feature>
<protein>
    <recommendedName>
        <fullName evidence="10">Cytochrome P450</fullName>
    </recommendedName>
</protein>
<dbReference type="GO" id="GO:0004497">
    <property type="term" value="F:monooxygenase activity"/>
    <property type="evidence" value="ECO:0007669"/>
    <property type="project" value="InterPro"/>
</dbReference>